<gene>
    <name evidence="1" type="ORF">SPPG_05599</name>
</gene>
<dbReference type="InterPro" id="IPR051288">
    <property type="entry name" value="Serum_paraoxonase/arylesterase"/>
</dbReference>
<dbReference type="SUPFAM" id="SSF63829">
    <property type="entry name" value="Calcium-dependent phosphotriesterase"/>
    <property type="match status" value="1"/>
</dbReference>
<evidence type="ECO:0000313" key="1">
    <source>
        <dbReference type="EMBL" id="KNC99352.1"/>
    </source>
</evidence>
<organism evidence="1 2">
    <name type="scientific">Spizellomyces punctatus (strain DAOM BR117)</name>
    <dbReference type="NCBI Taxonomy" id="645134"/>
    <lineage>
        <taxon>Eukaryota</taxon>
        <taxon>Fungi</taxon>
        <taxon>Fungi incertae sedis</taxon>
        <taxon>Chytridiomycota</taxon>
        <taxon>Chytridiomycota incertae sedis</taxon>
        <taxon>Chytridiomycetes</taxon>
        <taxon>Spizellomycetales</taxon>
        <taxon>Spizellomycetaceae</taxon>
        <taxon>Spizellomyces</taxon>
    </lineage>
</organism>
<protein>
    <recommendedName>
        <fullName evidence="3">SMP-30/Gluconolactonase/LRE-like region domain-containing protein</fullName>
    </recommendedName>
</protein>
<dbReference type="VEuPathDB" id="FungiDB:SPPG_05599"/>
<evidence type="ECO:0008006" key="3">
    <source>
        <dbReference type="Google" id="ProtNLM"/>
    </source>
</evidence>
<evidence type="ECO:0000313" key="2">
    <source>
        <dbReference type="Proteomes" id="UP000053201"/>
    </source>
</evidence>
<dbReference type="Gene3D" id="2.120.10.30">
    <property type="entry name" value="TolB, C-terminal domain"/>
    <property type="match status" value="1"/>
</dbReference>
<dbReference type="PANTHER" id="PTHR11799">
    <property type="entry name" value="PARAOXONASE"/>
    <property type="match status" value="1"/>
</dbReference>
<reference evidence="1 2" key="1">
    <citation type="submission" date="2009-08" db="EMBL/GenBank/DDBJ databases">
        <title>The Genome Sequence of Spizellomyces punctatus strain DAOM BR117.</title>
        <authorList>
            <consortium name="The Broad Institute Genome Sequencing Platform"/>
            <person name="Russ C."/>
            <person name="Cuomo C."/>
            <person name="Shea T."/>
            <person name="Young S.K."/>
            <person name="Zeng Q."/>
            <person name="Koehrsen M."/>
            <person name="Haas B."/>
            <person name="Borodovsky M."/>
            <person name="Guigo R."/>
            <person name="Alvarado L."/>
            <person name="Berlin A."/>
            <person name="Bochicchio J."/>
            <person name="Borenstein D."/>
            <person name="Chapman S."/>
            <person name="Chen Z."/>
            <person name="Engels R."/>
            <person name="Freedman E."/>
            <person name="Gellesch M."/>
            <person name="Goldberg J."/>
            <person name="Griggs A."/>
            <person name="Gujja S."/>
            <person name="Heiman D."/>
            <person name="Hepburn T."/>
            <person name="Howarth C."/>
            <person name="Jen D."/>
            <person name="Larson L."/>
            <person name="Lewis B."/>
            <person name="Mehta T."/>
            <person name="Park D."/>
            <person name="Pearson M."/>
            <person name="Roberts A."/>
            <person name="Saif S."/>
            <person name="Shenoy N."/>
            <person name="Sisk P."/>
            <person name="Stolte C."/>
            <person name="Sykes S."/>
            <person name="Thomson T."/>
            <person name="Walk T."/>
            <person name="White J."/>
            <person name="Yandava C."/>
            <person name="Burger G."/>
            <person name="Gray M.W."/>
            <person name="Holland P.W.H."/>
            <person name="King N."/>
            <person name="Lang F.B.F."/>
            <person name="Roger A.J."/>
            <person name="Ruiz-Trillo I."/>
            <person name="Lander E."/>
            <person name="Nusbaum C."/>
        </authorList>
    </citation>
    <scope>NUCLEOTIDE SEQUENCE [LARGE SCALE GENOMIC DNA]</scope>
    <source>
        <strain evidence="1 2">DAOM BR117</strain>
    </source>
</reference>
<dbReference type="Proteomes" id="UP000053201">
    <property type="component" value="Unassembled WGS sequence"/>
</dbReference>
<dbReference type="RefSeq" id="XP_016607392.1">
    <property type="nucleotide sequence ID" value="XM_016753807.1"/>
</dbReference>
<accession>A0A0L0HE18</accession>
<keyword evidence="2" id="KW-1185">Reference proteome</keyword>
<dbReference type="EMBL" id="KQ257458">
    <property type="protein sequence ID" value="KNC99352.1"/>
    <property type="molecule type" value="Genomic_DNA"/>
</dbReference>
<proteinExistence type="predicted"/>
<dbReference type="GeneID" id="27688962"/>
<dbReference type="AlphaFoldDB" id="A0A0L0HE18"/>
<dbReference type="OMA" id="GHAFMAC"/>
<dbReference type="OrthoDB" id="5307922at2759"/>
<dbReference type="InterPro" id="IPR011042">
    <property type="entry name" value="6-blade_b-propeller_TolB-like"/>
</dbReference>
<dbReference type="PANTHER" id="PTHR11799:SF12">
    <property type="entry name" value="PARAOXONASE-RELATED"/>
    <property type="match status" value="1"/>
</dbReference>
<dbReference type="InParanoid" id="A0A0L0HE18"/>
<sequence length="362" mass="39145">MVSLAVVTVLGVIMGVLSAYLYPTGRALYSIYQVGNNLGDVGTDGWKVLDDPVLKGCGAAAIYQPTGQVFLACSESLPGSYKWFPPFSRVHEQSAGNKDANIVVLDMKTSKPTLQNTKLHSPPPFSISVTPHPTNSSSLILMTLTSQRTIEIFSHTLTTTQFVHLETIPWDEIGLTRPGGIAAVGEKSFYVTDQALIGTNGRVVFRGEDGTTRVATEGLTYPTDIAASSTSIYVVDPSGPHVLIYERKQNNRLRLLETIEVPIWGEQISVDPESGAVYVSGIMDVVKAGRALLNKEQGTPFAVMKVVNNTAQDRYYGKKFKSKVVFADTSLSMYTHAAVGVHPSSSRSFISGNGVRVIDKVL</sequence>
<name>A0A0L0HE18_SPIPD</name>